<reference evidence="1" key="1">
    <citation type="submission" date="2020-07" db="EMBL/GenBank/DDBJ databases">
        <title>Multicomponent nature underlies the extraordinary mechanical properties of spider dragline silk.</title>
        <authorList>
            <person name="Kono N."/>
            <person name="Nakamura H."/>
            <person name="Mori M."/>
            <person name="Yoshida Y."/>
            <person name="Ohtoshi R."/>
            <person name="Malay A.D."/>
            <person name="Moran D.A.P."/>
            <person name="Tomita M."/>
            <person name="Numata K."/>
            <person name="Arakawa K."/>
        </authorList>
    </citation>
    <scope>NUCLEOTIDE SEQUENCE</scope>
</reference>
<gene>
    <name evidence="1" type="ORF">TNCT_738321</name>
</gene>
<sequence length="89" mass="10643">MKLKSNQNVLLTFLRLRFHHVRIHELFEGKEEAEDHGKQEQGIPQERLLQGILRRRIKNLINCYAVLPLQIVWHAKIKYCKKCTIFSSF</sequence>
<evidence type="ECO:0000313" key="1">
    <source>
        <dbReference type="EMBL" id="GFQ86705.1"/>
    </source>
</evidence>
<dbReference type="EMBL" id="BMAO01023101">
    <property type="protein sequence ID" value="GFQ86705.1"/>
    <property type="molecule type" value="Genomic_DNA"/>
</dbReference>
<dbReference type="Proteomes" id="UP000887116">
    <property type="component" value="Unassembled WGS sequence"/>
</dbReference>
<dbReference type="AlphaFoldDB" id="A0A8X6KU57"/>
<name>A0A8X6KU57_TRICU</name>
<proteinExistence type="predicted"/>
<accession>A0A8X6KU57</accession>
<protein>
    <submittedName>
        <fullName evidence="1">Uncharacterized protein</fullName>
    </submittedName>
</protein>
<organism evidence="1 2">
    <name type="scientific">Trichonephila clavata</name>
    <name type="common">Joro spider</name>
    <name type="synonym">Nephila clavata</name>
    <dbReference type="NCBI Taxonomy" id="2740835"/>
    <lineage>
        <taxon>Eukaryota</taxon>
        <taxon>Metazoa</taxon>
        <taxon>Ecdysozoa</taxon>
        <taxon>Arthropoda</taxon>
        <taxon>Chelicerata</taxon>
        <taxon>Arachnida</taxon>
        <taxon>Araneae</taxon>
        <taxon>Araneomorphae</taxon>
        <taxon>Entelegynae</taxon>
        <taxon>Araneoidea</taxon>
        <taxon>Nephilidae</taxon>
        <taxon>Trichonephila</taxon>
    </lineage>
</organism>
<keyword evidence="2" id="KW-1185">Reference proteome</keyword>
<comment type="caution">
    <text evidence="1">The sequence shown here is derived from an EMBL/GenBank/DDBJ whole genome shotgun (WGS) entry which is preliminary data.</text>
</comment>
<evidence type="ECO:0000313" key="2">
    <source>
        <dbReference type="Proteomes" id="UP000887116"/>
    </source>
</evidence>